<organism evidence="3">
    <name type="scientific">Cladocopium goreaui</name>
    <dbReference type="NCBI Taxonomy" id="2562237"/>
    <lineage>
        <taxon>Eukaryota</taxon>
        <taxon>Sar</taxon>
        <taxon>Alveolata</taxon>
        <taxon>Dinophyceae</taxon>
        <taxon>Suessiales</taxon>
        <taxon>Symbiodiniaceae</taxon>
        <taxon>Cladocopium</taxon>
    </lineage>
</organism>
<dbReference type="PANTHER" id="PTHR21600:SF87">
    <property type="entry name" value="RNA PSEUDOURIDYLATE SYNTHASE DOMAIN-CONTAINING PROTEIN 1"/>
    <property type="match status" value="1"/>
</dbReference>
<evidence type="ECO:0000259" key="2">
    <source>
        <dbReference type="Pfam" id="PF00849"/>
    </source>
</evidence>
<dbReference type="GO" id="GO:0009982">
    <property type="term" value="F:pseudouridine synthase activity"/>
    <property type="evidence" value="ECO:0007669"/>
    <property type="project" value="InterPro"/>
</dbReference>
<dbReference type="CDD" id="cd02869">
    <property type="entry name" value="PseudoU_synth_RluA_like"/>
    <property type="match status" value="1"/>
</dbReference>
<evidence type="ECO:0000313" key="5">
    <source>
        <dbReference type="EMBL" id="CAL4771728.1"/>
    </source>
</evidence>
<dbReference type="InterPro" id="IPR020103">
    <property type="entry name" value="PsdUridine_synth_cat_dom_sf"/>
</dbReference>
<dbReference type="PANTHER" id="PTHR21600">
    <property type="entry name" value="MITOCHONDRIAL RNA PSEUDOURIDINE SYNTHASE"/>
    <property type="match status" value="1"/>
</dbReference>
<dbReference type="EMBL" id="CAMXCT010000890">
    <property type="protein sequence ID" value="CAI3984416.1"/>
    <property type="molecule type" value="Genomic_DNA"/>
</dbReference>
<comment type="caution">
    <text evidence="3">The sequence shown here is derived from an EMBL/GenBank/DDBJ whole genome shotgun (WGS) entry which is preliminary data.</text>
</comment>
<evidence type="ECO:0000313" key="6">
    <source>
        <dbReference type="Proteomes" id="UP001152797"/>
    </source>
</evidence>
<dbReference type="GO" id="GO:0000455">
    <property type="term" value="P:enzyme-directed rRNA pseudouridine synthesis"/>
    <property type="evidence" value="ECO:0007669"/>
    <property type="project" value="TreeGrafter"/>
</dbReference>
<accession>A0A9P1C5X6</accession>
<evidence type="ECO:0000313" key="3">
    <source>
        <dbReference type="EMBL" id="CAI3984416.1"/>
    </source>
</evidence>
<evidence type="ECO:0000256" key="1">
    <source>
        <dbReference type="ARBA" id="ARBA00010876"/>
    </source>
</evidence>
<dbReference type="Proteomes" id="UP001152797">
    <property type="component" value="Unassembled WGS sequence"/>
</dbReference>
<gene>
    <name evidence="3" type="ORF">C1SCF055_LOCUS11958</name>
</gene>
<name>A0A9P1C5X6_9DINO</name>
<keyword evidence="6" id="KW-1185">Reference proteome</keyword>
<dbReference type="SUPFAM" id="SSF55120">
    <property type="entry name" value="Pseudouridine synthase"/>
    <property type="match status" value="1"/>
</dbReference>
<reference evidence="3" key="1">
    <citation type="submission" date="2022-10" db="EMBL/GenBank/DDBJ databases">
        <authorList>
            <person name="Chen Y."/>
            <person name="Dougan E. K."/>
            <person name="Chan C."/>
            <person name="Rhodes N."/>
            <person name="Thang M."/>
        </authorList>
    </citation>
    <scope>NUCLEOTIDE SEQUENCE</scope>
</reference>
<dbReference type="InterPro" id="IPR050188">
    <property type="entry name" value="RluA_PseudoU_synthase"/>
</dbReference>
<dbReference type="AlphaFoldDB" id="A0A9P1C5X6"/>
<comment type="similarity">
    <text evidence="1">Belongs to the pseudouridine synthase RluA family.</text>
</comment>
<dbReference type="OrthoDB" id="428753at2759"/>
<feature type="domain" description="Pseudouridine synthase RsuA/RluA-like" evidence="2">
    <location>
        <begin position="413"/>
        <end position="566"/>
    </location>
</feature>
<proteinExistence type="inferred from homology"/>
<sequence length="649" mass="72940">MGSCERWEQWRECMSLLVDQHLGGIKTNFGAYALPFLASEKSKWEGVSQLLRNAGDQRLDFDATLNGAVVSSTNWKWSMMLLRDSRVLVDLDCLEVSKPFFDGAEWSVASLLLSELQEMQLQSDSEASFSLASSLCRKGMWWKSLLVSQELGQLGVTSEVLVLNSFSTALQWSEALAALGRMEPGPGLVDYDVLVMVCWKCEENFLAAQLLRESQGLRSPISFLWGLSVIHEADPGVIHAACLDAWVALREATGPSDFDLITAWRASAVLGAGNERFHQFLVERVRDRLPKLTLEELSFAVQGAASTTAPVDFYFSVQACGLEFLRDGQVDLSFSKDGQEILSMVFACKIAGGEISFVSSVFLRVLRAALRRRGRWMDRSARKDVRKEQSVVPSDKVEVPIIASGGADRPVLLKPPGWEVYNERVEACPQLLGYVQRTLPLRPIHQDVDHNYGFLHRLDVPSSGLILLARSYEAFYDLQLQLYSGWMVREYTVLCHGSLCLTRNWLDFRLFYQGSAPTKAGGRGKKSVSRLSVESLYFDASGASLTLTLWRIETGRRHQIRSQAAHVGHCTVRDRTYGSSETFLADAQICERNWLHRHSLTFDVDGEVCEVSCELPPDLRRSLAMLVKKGMVEKWPREKKHQKSWLHEG</sequence>
<dbReference type="EMBL" id="CAMXCT030000890">
    <property type="protein sequence ID" value="CAL4771728.1"/>
    <property type="molecule type" value="Genomic_DNA"/>
</dbReference>
<evidence type="ECO:0000313" key="4">
    <source>
        <dbReference type="EMBL" id="CAL1137791.1"/>
    </source>
</evidence>
<protein>
    <submittedName>
        <fullName evidence="5">Heat shock protein 75 kDa, mitochondrial</fullName>
    </submittedName>
</protein>
<dbReference type="Pfam" id="PF00849">
    <property type="entry name" value="PseudoU_synth_2"/>
    <property type="match status" value="1"/>
</dbReference>
<keyword evidence="5" id="KW-0346">Stress response</keyword>
<dbReference type="Gene3D" id="3.30.2350.10">
    <property type="entry name" value="Pseudouridine synthase"/>
    <property type="match status" value="1"/>
</dbReference>
<dbReference type="EMBL" id="CAMXCT020000890">
    <property type="protein sequence ID" value="CAL1137791.1"/>
    <property type="molecule type" value="Genomic_DNA"/>
</dbReference>
<dbReference type="InterPro" id="IPR006145">
    <property type="entry name" value="PsdUridine_synth_RsuA/RluA"/>
</dbReference>
<reference evidence="4" key="2">
    <citation type="submission" date="2024-04" db="EMBL/GenBank/DDBJ databases">
        <authorList>
            <person name="Chen Y."/>
            <person name="Shah S."/>
            <person name="Dougan E. K."/>
            <person name="Thang M."/>
            <person name="Chan C."/>
        </authorList>
    </citation>
    <scope>NUCLEOTIDE SEQUENCE [LARGE SCALE GENOMIC DNA]</scope>
</reference>
<dbReference type="GO" id="GO:0003723">
    <property type="term" value="F:RNA binding"/>
    <property type="evidence" value="ECO:0007669"/>
    <property type="project" value="InterPro"/>
</dbReference>